<dbReference type="InterPro" id="IPR036513">
    <property type="entry name" value="STAS_dom_sf"/>
</dbReference>
<proteinExistence type="inferred from homology"/>
<dbReference type="InterPro" id="IPR003658">
    <property type="entry name" value="Anti-sigma_ant"/>
</dbReference>
<feature type="domain" description="STAS" evidence="3">
    <location>
        <begin position="3"/>
        <end position="107"/>
    </location>
</feature>
<evidence type="ECO:0000256" key="1">
    <source>
        <dbReference type="ARBA" id="ARBA00009013"/>
    </source>
</evidence>
<protein>
    <recommendedName>
        <fullName evidence="2">Anti-sigma factor antagonist</fullName>
    </recommendedName>
</protein>
<dbReference type="Gene3D" id="3.30.750.24">
    <property type="entry name" value="STAS domain"/>
    <property type="match status" value="1"/>
</dbReference>
<dbReference type="PANTHER" id="PTHR33495">
    <property type="entry name" value="ANTI-SIGMA FACTOR ANTAGONIST TM_1081-RELATED-RELATED"/>
    <property type="match status" value="1"/>
</dbReference>
<dbReference type="SUPFAM" id="SSF52091">
    <property type="entry name" value="SpoIIaa-like"/>
    <property type="match status" value="1"/>
</dbReference>
<dbReference type="PANTHER" id="PTHR33495:SF2">
    <property type="entry name" value="ANTI-SIGMA FACTOR ANTAGONIST TM_1081-RELATED"/>
    <property type="match status" value="1"/>
</dbReference>
<evidence type="ECO:0000259" key="3">
    <source>
        <dbReference type="PROSITE" id="PS50801"/>
    </source>
</evidence>
<comment type="caution">
    <text evidence="4">The sequence shown here is derived from an EMBL/GenBank/DDBJ whole genome shotgun (WGS) entry which is preliminary data.</text>
</comment>
<accession>A0A1Y4Q3U5</accession>
<gene>
    <name evidence="4" type="ORF">B5E91_11315</name>
</gene>
<organism evidence="4 5">
    <name type="scientific">Thomasclavelia spiroformis</name>
    <dbReference type="NCBI Taxonomy" id="29348"/>
    <lineage>
        <taxon>Bacteria</taxon>
        <taxon>Bacillati</taxon>
        <taxon>Bacillota</taxon>
        <taxon>Erysipelotrichia</taxon>
        <taxon>Erysipelotrichales</taxon>
        <taxon>Coprobacillaceae</taxon>
        <taxon>Thomasclavelia</taxon>
    </lineage>
</organism>
<dbReference type="AlphaFoldDB" id="A0A1Y4Q3U5"/>
<comment type="similarity">
    <text evidence="1 2">Belongs to the anti-sigma-factor antagonist family.</text>
</comment>
<dbReference type="PROSITE" id="PS50801">
    <property type="entry name" value="STAS"/>
    <property type="match status" value="1"/>
</dbReference>
<reference evidence="5" key="1">
    <citation type="submission" date="2017-04" db="EMBL/GenBank/DDBJ databases">
        <title>Function of individual gut microbiota members based on whole genome sequencing of pure cultures obtained from chicken caecum.</title>
        <authorList>
            <person name="Medvecky M."/>
            <person name="Cejkova D."/>
            <person name="Polansky O."/>
            <person name="Karasova D."/>
            <person name="Kubasova T."/>
            <person name="Cizek A."/>
            <person name="Rychlik I."/>
        </authorList>
    </citation>
    <scope>NUCLEOTIDE SEQUENCE [LARGE SCALE GENOMIC DNA]</scope>
    <source>
        <strain evidence="5">An149</strain>
    </source>
</reference>
<dbReference type="GO" id="GO:0043856">
    <property type="term" value="F:anti-sigma factor antagonist activity"/>
    <property type="evidence" value="ECO:0007669"/>
    <property type="project" value="InterPro"/>
</dbReference>
<sequence>MENKIEYKILDDKIIVYFYGELSSSNVSKYRNLINNILDKSSGVVYFDFLHTSFIDSSGIGLVLGRYNQLKNENRKLVLANLSKTAYKVFELSGMFALMEYVEGVKE</sequence>
<dbReference type="InterPro" id="IPR002645">
    <property type="entry name" value="STAS_dom"/>
</dbReference>
<evidence type="ECO:0000313" key="4">
    <source>
        <dbReference type="EMBL" id="OUQ04102.1"/>
    </source>
</evidence>
<dbReference type="EMBL" id="NFLB01000014">
    <property type="protein sequence ID" value="OUQ04102.1"/>
    <property type="molecule type" value="Genomic_DNA"/>
</dbReference>
<dbReference type="Proteomes" id="UP000196258">
    <property type="component" value="Unassembled WGS sequence"/>
</dbReference>
<evidence type="ECO:0000256" key="2">
    <source>
        <dbReference type="RuleBase" id="RU003749"/>
    </source>
</evidence>
<dbReference type="CDD" id="cd07043">
    <property type="entry name" value="STAS_anti-anti-sigma_factors"/>
    <property type="match status" value="1"/>
</dbReference>
<dbReference type="NCBIfam" id="TIGR00377">
    <property type="entry name" value="ant_ant_sig"/>
    <property type="match status" value="1"/>
</dbReference>
<evidence type="ECO:0000313" key="5">
    <source>
        <dbReference type="Proteomes" id="UP000196258"/>
    </source>
</evidence>
<dbReference type="RefSeq" id="WP_087257691.1">
    <property type="nucleotide sequence ID" value="NZ_CAJKXS010000043.1"/>
</dbReference>
<dbReference type="Pfam" id="PF01740">
    <property type="entry name" value="STAS"/>
    <property type="match status" value="1"/>
</dbReference>
<name>A0A1Y4Q3U5_9FIRM</name>